<evidence type="ECO:0000313" key="2">
    <source>
        <dbReference type="EMBL" id="PKZ42251.1"/>
    </source>
</evidence>
<feature type="region of interest" description="Disordered" evidence="1">
    <location>
        <begin position="1"/>
        <end position="193"/>
    </location>
</feature>
<dbReference type="Pfam" id="PF10604">
    <property type="entry name" value="Polyketide_cyc2"/>
    <property type="match status" value="1"/>
</dbReference>
<feature type="compositionally biased region" description="Low complexity" evidence="1">
    <location>
        <begin position="88"/>
        <end position="106"/>
    </location>
</feature>
<feature type="compositionally biased region" description="Low complexity" evidence="1">
    <location>
        <begin position="116"/>
        <end position="126"/>
    </location>
</feature>
<name>A0A2I1PCD3_9MICO</name>
<feature type="compositionally biased region" description="Low complexity" evidence="1">
    <location>
        <begin position="1"/>
        <end position="10"/>
    </location>
</feature>
<feature type="compositionally biased region" description="Low complexity" evidence="1">
    <location>
        <begin position="141"/>
        <end position="153"/>
    </location>
</feature>
<dbReference type="OrthoDB" id="4773254at2"/>
<feature type="compositionally biased region" description="Basic residues" evidence="1">
    <location>
        <begin position="127"/>
        <end position="140"/>
    </location>
</feature>
<comment type="caution">
    <text evidence="2">The sequence shown here is derived from an EMBL/GenBank/DDBJ whole genome shotgun (WGS) entry which is preliminary data.</text>
</comment>
<dbReference type="InterPro" id="IPR023393">
    <property type="entry name" value="START-like_dom_sf"/>
</dbReference>
<accession>A0A2I1PCD3</accession>
<dbReference type="Proteomes" id="UP000234206">
    <property type="component" value="Unassembled WGS sequence"/>
</dbReference>
<evidence type="ECO:0008006" key="4">
    <source>
        <dbReference type="Google" id="ProtNLM"/>
    </source>
</evidence>
<reference evidence="2 3" key="1">
    <citation type="submission" date="2017-12" db="EMBL/GenBank/DDBJ databases">
        <title>Phylogenetic diversity of female urinary microbiome.</title>
        <authorList>
            <person name="Thomas-White K."/>
            <person name="Wolfe A.J."/>
        </authorList>
    </citation>
    <scope>NUCLEOTIDE SEQUENCE [LARGE SCALE GENOMIC DNA]</scope>
    <source>
        <strain evidence="2 3">UMB1298</strain>
    </source>
</reference>
<dbReference type="AlphaFoldDB" id="A0A2I1PCD3"/>
<dbReference type="SUPFAM" id="SSF55961">
    <property type="entry name" value="Bet v1-like"/>
    <property type="match status" value="1"/>
</dbReference>
<gene>
    <name evidence="2" type="ORF">CYJ76_04070</name>
</gene>
<evidence type="ECO:0000313" key="3">
    <source>
        <dbReference type="Proteomes" id="UP000234206"/>
    </source>
</evidence>
<sequence length="339" mass="36700">MPRSTTPTTRGPGGPAPPRRRSPRAVRSARGPTSPSGASCRCWPWPASTGSRSCWACGPSRRPPPPTARPTSTPRGCTWPTREPATPPCAASASSCATGGPWSSAPRSPPAPRAAPPASSAAPTASRPRRRSRSGSRRPSRSTTPATGSSPPSRWAPTPGRSSRRCRSARPPSPAPTDRHPTTHRENPVRLSESVTVHAPLHEVFERLRELDQAQQHVQGIESIEVLHGPARMEVGTRWRETRRMWGQDATEEMEVVELVEGSHYVTEAVHEGMRYTSGFRVTPVGTGRGEATRVTMDFAAEALTRRSRVAAAMMRPMARVVAKECRKDLLDVKASFEG</sequence>
<dbReference type="Gene3D" id="3.30.530.20">
    <property type="match status" value="1"/>
</dbReference>
<keyword evidence="3" id="KW-1185">Reference proteome</keyword>
<dbReference type="EMBL" id="PKIZ01000005">
    <property type="protein sequence ID" value="PKZ42251.1"/>
    <property type="molecule type" value="Genomic_DNA"/>
</dbReference>
<protein>
    <recommendedName>
        <fullName evidence="4">SRPBCC family protein</fullName>
    </recommendedName>
</protein>
<feature type="compositionally biased region" description="Basic and acidic residues" evidence="1">
    <location>
        <begin position="177"/>
        <end position="188"/>
    </location>
</feature>
<evidence type="ECO:0000256" key="1">
    <source>
        <dbReference type="SAM" id="MobiDB-lite"/>
    </source>
</evidence>
<proteinExistence type="predicted"/>
<dbReference type="InterPro" id="IPR019587">
    <property type="entry name" value="Polyketide_cyclase/dehydratase"/>
</dbReference>
<organism evidence="2 3">
    <name type="scientific">Kytococcus schroeteri</name>
    <dbReference type="NCBI Taxonomy" id="138300"/>
    <lineage>
        <taxon>Bacteria</taxon>
        <taxon>Bacillati</taxon>
        <taxon>Actinomycetota</taxon>
        <taxon>Actinomycetes</taxon>
        <taxon>Micrococcales</taxon>
        <taxon>Kytococcaceae</taxon>
        <taxon>Kytococcus</taxon>
    </lineage>
</organism>